<dbReference type="InterPro" id="IPR036079">
    <property type="entry name" value="ATPase_csu/dsu_sf"/>
</dbReference>
<accession>D8MA17</accession>
<dbReference type="FunCoup" id="D8MA17">
    <property type="interactions" value="356"/>
</dbReference>
<dbReference type="InParanoid" id="D8MA17"/>
<gene>
    <name evidence="1" type="ORF">GSBLH_T00004572001</name>
</gene>
<evidence type="ECO:0000313" key="2">
    <source>
        <dbReference type="Proteomes" id="UP000008312"/>
    </source>
</evidence>
<dbReference type="Proteomes" id="UP000008312">
    <property type="component" value="Unassembled WGS sequence"/>
</dbReference>
<dbReference type="InterPro" id="IPR002843">
    <property type="entry name" value="ATPase_V0-cplx_csu/dsu"/>
</dbReference>
<evidence type="ECO:0000313" key="1">
    <source>
        <dbReference type="EMBL" id="CBK24906.2"/>
    </source>
</evidence>
<dbReference type="GO" id="GO:0046961">
    <property type="term" value="F:proton-transporting ATPase activity, rotational mechanism"/>
    <property type="evidence" value="ECO:0007669"/>
    <property type="project" value="InterPro"/>
</dbReference>
<name>D8MA17_BLAHO</name>
<evidence type="ECO:0008006" key="3">
    <source>
        <dbReference type="Google" id="ProtNLM"/>
    </source>
</evidence>
<dbReference type="GeneID" id="24921593"/>
<dbReference type="OrthoDB" id="10250083at2759"/>
<dbReference type="Pfam" id="PF01992">
    <property type="entry name" value="vATP-synt_AC39"/>
    <property type="match status" value="2"/>
</dbReference>
<dbReference type="RefSeq" id="XP_012898954.1">
    <property type="nucleotide sequence ID" value="XM_013043500.1"/>
</dbReference>
<dbReference type="GO" id="GO:0033179">
    <property type="term" value="C:proton-transporting V-type ATPase, V0 domain"/>
    <property type="evidence" value="ECO:0007669"/>
    <property type="project" value="InterPro"/>
</dbReference>
<organism evidence="1">
    <name type="scientific">Blastocystis hominis</name>
    <dbReference type="NCBI Taxonomy" id="12968"/>
    <lineage>
        <taxon>Eukaryota</taxon>
        <taxon>Sar</taxon>
        <taxon>Stramenopiles</taxon>
        <taxon>Bigyra</taxon>
        <taxon>Opalozoa</taxon>
        <taxon>Opalinata</taxon>
        <taxon>Blastocystidae</taxon>
        <taxon>Blastocystis</taxon>
    </lineage>
</organism>
<dbReference type="SUPFAM" id="SSF103486">
    <property type="entry name" value="V-type ATP synthase subunit C"/>
    <property type="match status" value="2"/>
</dbReference>
<keyword evidence="2" id="KW-1185">Reference proteome</keyword>
<reference evidence="1" key="1">
    <citation type="submission" date="2010-02" db="EMBL/GenBank/DDBJ databases">
        <title>Sequencing and annotation of the Blastocystis hominis genome.</title>
        <authorList>
            <person name="Wincker P."/>
        </authorList>
    </citation>
    <scope>NUCLEOTIDE SEQUENCE</scope>
    <source>
        <strain evidence="1">Singapore isolate B</strain>
    </source>
</reference>
<dbReference type="AlphaFoldDB" id="D8MA17"/>
<dbReference type="InterPro" id="IPR016727">
    <property type="entry name" value="ATPase_V0-cplx_dsu"/>
</dbReference>
<dbReference type="OMA" id="ETLFPTC"/>
<dbReference type="EMBL" id="FN668689">
    <property type="protein sequence ID" value="CBK24906.2"/>
    <property type="molecule type" value="Genomic_DNA"/>
</dbReference>
<protein>
    <recommendedName>
        <fullName evidence="3">V-type proton ATPase subunit</fullName>
    </recommendedName>
</protein>
<proteinExistence type="predicted"/>
<dbReference type="PANTHER" id="PTHR11028">
    <property type="entry name" value="VACUOLAR ATP SYNTHASE SUBUNIT AC39"/>
    <property type="match status" value="1"/>
</dbReference>
<sequence>MSKLNPGDMSTFNMQHGYSEALVRGYKSGFLKDQDYHHLCQCETLDGFRFYRLSIVDVKLNLQETDYGNFLADESSPLLPNAVQKHAMQKLADQWNFMRAQATQPLAQFMDFTTYEFMIDNIILIIKYSLNGQTITAAELEKECNPLGKIPTHIVNAISSFDNSPKGYSDLFHIILVELPVGKYFCAYLNEQSRKGVLYVRPSLSFHAGRSASEASSGRRLANASPARRDAAVPRGFLSMDADAGRTKADTLAIHLILSSFNTAYNEPQMRPIRKALLPAFGFLYPEGLEALSEATDVESLGRVLDKYWVYRRIFDVAIQNEQMSVDDAFYLNEVRLLESAFDSQFHFACFYSYCHLKLQEIRNLVWICECIVQKQRAKIDKYIPIFNPNAPWRQGKLGI</sequence>